<dbReference type="Gene3D" id="2.40.50.100">
    <property type="match status" value="1"/>
</dbReference>
<feature type="domain" description="Multidrug resistance protein MdtA-like barrel-sandwich hybrid" evidence="5">
    <location>
        <begin position="61"/>
        <end position="245"/>
    </location>
</feature>
<comment type="subcellular location">
    <subcellularLocation>
        <location evidence="1">Cell envelope</location>
    </subcellularLocation>
</comment>
<proteinExistence type="inferred from homology"/>
<dbReference type="InterPro" id="IPR058625">
    <property type="entry name" value="MdtA-like_BSH"/>
</dbReference>
<dbReference type="EMBL" id="ANIE01000002">
    <property type="protein sequence ID" value="KEF32827.1"/>
    <property type="molecule type" value="Genomic_DNA"/>
</dbReference>
<keyword evidence="8" id="KW-1185">Reference proteome</keyword>
<dbReference type="InterPro" id="IPR050739">
    <property type="entry name" value="MFP"/>
</dbReference>
<comment type="similarity">
    <text evidence="2">Belongs to the membrane fusion protein (MFP) (TC 8.A.1) family.</text>
</comment>
<dbReference type="PATRIC" id="fig|1137280.3.peg.205"/>
<sequence>MNQQNGIARHLVTGPQAFGRVNLRFVLLVLVPLAIVVFSGLAYVLGGRYVDSENAYVRADMVSVVPEVSGAITSVAVHENRRVASGDVLFTIDPARYQIAIDQAESELANVRTQIDTLKAEYGEKVQQLQTAQSNLAFAQREYRRQVELSRSHAVSDSILDSYRHKEQLAEQNVEQVRKGLDRLKAGLAGQPDIATEEHPRYRKALAALSAARQDLADTEVRARFDGIASQTPVVGQYAGPGHPAMSLVSSGRIWVEANLKETQLTHVEPGQPVVITVDAYPDLELEGRVASIAGATGSEFAVLPAQNATGNWVKVVQRIPVRIELDELPGERSLRSGMSVTVDIDTGWHHRGPEFLSPLTSWMQGVVGTAHAAEQAGPQG</sequence>
<reference evidence="7 8" key="1">
    <citation type="submission" date="2012-12" db="EMBL/GenBank/DDBJ databases">
        <title>Genome assembly of Marinobacter sp. AK21.</title>
        <authorList>
            <person name="Khatri I."/>
            <person name="Kumar R."/>
            <person name="Vaidya B."/>
            <person name="Subramanian S."/>
            <person name="Pinnaka A."/>
        </authorList>
    </citation>
    <scope>NUCLEOTIDE SEQUENCE [LARGE SCALE GENOMIC DNA]</scope>
    <source>
        <strain evidence="7 8">AK21</strain>
    </source>
</reference>
<evidence type="ECO:0000256" key="4">
    <source>
        <dbReference type="SAM" id="Phobius"/>
    </source>
</evidence>
<evidence type="ECO:0000259" key="6">
    <source>
        <dbReference type="Pfam" id="PF25963"/>
    </source>
</evidence>
<protein>
    <submittedName>
        <fullName evidence="7">Multidrug resistance protein A</fullName>
    </submittedName>
</protein>
<dbReference type="SUPFAM" id="SSF111369">
    <property type="entry name" value="HlyD-like secretion proteins"/>
    <property type="match status" value="1"/>
</dbReference>
<keyword evidence="4" id="KW-0472">Membrane</keyword>
<dbReference type="GO" id="GO:0055085">
    <property type="term" value="P:transmembrane transport"/>
    <property type="evidence" value="ECO:0007669"/>
    <property type="project" value="InterPro"/>
</dbReference>
<dbReference type="PANTHER" id="PTHR30386:SF19">
    <property type="entry name" value="MULTIDRUG EXPORT PROTEIN EMRA-RELATED"/>
    <property type="match status" value="1"/>
</dbReference>
<evidence type="ECO:0000313" key="7">
    <source>
        <dbReference type="EMBL" id="KEF32827.1"/>
    </source>
</evidence>
<gene>
    <name evidence="7" type="ORF">D777_00389</name>
</gene>
<dbReference type="STRING" id="1137280.D777_00389"/>
<evidence type="ECO:0000256" key="1">
    <source>
        <dbReference type="ARBA" id="ARBA00004196"/>
    </source>
</evidence>
<organism evidence="7 8">
    <name type="scientific">Marinobacter nitratireducens</name>
    <dbReference type="NCBI Taxonomy" id="1137280"/>
    <lineage>
        <taxon>Bacteria</taxon>
        <taxon>Pseudomonadati</taxon>
        <taxon>Pseudomonadota</taxon>
        <taxon>Gammaproteobacteria</taxon>
        <taxon>Pseudomonadales</taxon>
        <taxon>Marinobacteraceae</taxon>
        <taxon>Marinobacter</taxon>
    </lineage>
</organism>
<dbReference type="InterPro" id="IPR058634">
    <property type="entry name" value="AaeA-lik-b-barrel"/>
</dbReference>
<feature type="domain" description="p-hydroxybenzoic acid efflux pump subunit AaeA-like beta-barrel" evidence="6">
    <location>
        <begin position="255"/>
        <end position="345"/>
    </location>
</feature>
<dbReference type="Pfam" id="PF25917">
    <property type="entry name" value="BSH_RND"/>
    <property type="match status" value="1"/>
</dbReference>
<keyword evidence="4" id="KW-1133">Transmembrane helix</keyword>
<evidence type="ECO:0000259" key="5">
    <source>
        <dbReference type="Pfam" id="PF25917"/>
    </source>
</evidence>
<keyword evidence="4" id="KW-0812">Transmembrane</keyword>
<dbReference type="Gene3D" id="2.40.30.170">
    <property type="match status" value="1"/>
</dbReference>
<feature type="transmembrane region" description="Helical" evidence="4">
    <location>
        <begin position="21"/>
        <end position="45"/>
    </location>
</feature>
<dbReference type="Proteomes" id="UP000035057">
    <property type="component" value="Unassembled WGS sequence"/>
</dbReference>
<accession>A0A072N6D6</accession>
<keyword evidence="3" id="KW-0175">Coiled coil</keyword>
<dbReference type="OrthoDB" id="9811754at2"/>
<dbReference type="Pfam" id="PF25963">
    <property type="entry name" value="Beta-barrel_AAEA"/>
    <property type="match status" value="1"/>
</dbReference>
<dbReference type="AlphaFoldDB" id="A0A072N6D6"/>
<name>A0A072N6D6_9GAMM</name>
<evidence type="ECO:0000313" key="8">
    <source>
        <dbReference type="Proteomes" id="UP000035057"/>
    </source>
</evidence>
<dbReference type="RefSeq" id="WP_036127875.1">
    <property type="nucleotide sequence ID" value="NZ_ANIE01000002.1"/>
</dbReference>
<comment type="caution">
    <text evidence="7">The sequence shown here is derived from an EMBL/GenBank/DDBJ whole genome shotgun (WGS) entry which is preliminary data.</text>
</comment>
<evidence type="ECO:0000256" key="2">
    <source>
        <dbReference type="ARBA" id="ARBA00009477"/>
    </source>
</evidence>
<evidence type="ECO:0000256" key="3">
    <source>
        <dbReference type="SAM" id="Coils"/>
    </source>
</evidence>
<feature type="coiled-coil region" evidence="3">
    <location>
        <begin position="101"/>
        <end position="149"/>
    </location>
</feature>
<dbReference type="GO" id="GO:0030313">
    <property type="term" value="C:cell envelope"/>
    <property type="evidence" value="ECO:0007669"/>
    <property type="project" value="UniProtKB-SubCell"/>
</dbReference>
<dbReference type="PANTHER" id="PTHR30386">
    <property type="entry name" value="MEMBRANE FUSION SUBUNIT OF EMRAB-TOLC MULTIDRUG EFFLUX PUMP"/>
    <property type="match status" value="1"/>
</dbReference>